<feature type="region of interest" description="Disordered" evidence="4">
    <location>
        <begin position="303"/>
        <end position="341"/>
    </location>
</feature>
<feature type="compositionally biased region" description="Basic and acidic residues" evidence="4">
    <location>
        <begin position="710"/>
        <end position="724"/>
    </location>
</feature>
<dbReference type="AlphaFoldDB" id="A0A3L8DPW2"/>
<evidence type="ECO:0000256" key="4">
    <source>
        <dbReference type="SAM" id="MobiDB-lite"/>
    </source>
</evidence>
<name>A0A3L8DPW2_OOCBI</name>
<dbReference type="Proteomes" id="UP000279307">
    <property type="component" value="Chromosome 5"/>
</dbReference>
<organism evidence="6 7">
    <name type="scientific">Ooceraea biroi</name>
    <name type="common">Clonal raider ant</name>
    <name type="synonym">Cerapachys biroi</name>
    <dbReference type="NCBI Taxonomy" id="2015173"/>
    <lineage>
        <taxon>Eukaryota</taxon>
        <taxon>Metazoa</taxon>
        <taxon>Ecdysozoa</taxon>
        <taxon>Arthropoda</taxon>
        <taxon>Hexapoda</taxon>
        <taxon>Insecta</taxon>
        <taxon>Pterygota</taxon>
        <taxon>Neoptera</taxon>
        <taxon>Endopterygota</taxon>
        <taxon>Hymenoptera</taxon>
        <taxon>Apocrita</taxon>
        <taxon>Aculeata</taxon>
        <taxon>Formicoidea</taxon>
        <taxon>Formicidae</taxon>
        <taxon>Dorylinae</taxon>
        <taxon>Ooceraea</taxon>
    </lineage>
</organism>
<sequence length="902" mass="104193">MQTEPSSLPVVKLNLQKTDNRKPKPDSKTSTLESKKLSPCRNTLPSSNKKCLKPLLGAPYRSSTKQQISDDSKSGNKSVLGQRVMSAKMLRFKQLQNQLADAHYHLNELANENRLLKALQKRQDSALRRYEGTNAELPRLINSHHEELRVLQTKYKKLKELHKDTCNLLKEKESELHSVNSQNRHLLQLSKDRNLEEREKLQLQLSDMNHRMQQQEETIQLLHRKLALETKSLKHQLHTEISKHKETQKNLQETIEKLKTLECLLDNREKRLYYNGQLPIYNKEKNLGSHSLTNLRDSISNAMAKVSSRSKKSENGMPKDNLPSLDTVESNDDEKTTLTNNVNHDHSVDYLKSETMTSLQQIRKFRLQTSANIRKNAYSMDDLRFKSKDSEIKANNNENIAAIDFKTLLERNNLDNETVRTESGKLRKLFSRMKNRNSLQNELKIEYGYSSDDGESENASEHHIGSYATDIAQKSRALCTRLLSSTDDTSDTLDDIMKTANIHYSDEEEEELNTYLTKDLAFQKHKYKSKLRQLQHHKGKELYNSSSDIESEERIDANENSSTLQKHNSFQANSSKEQCSRSFNSVHPNHGSLEIREQSIIEKLKDAELPEISDNNLETVSTENIEASQRLSNAKQMWLEEHHFLENNKTVDNSLVQDIKEGDCTNKEAKCSENKIIHTDTLYDKIYHDAFKQDNAHEEMRILSNLERKETKDNPKPACEKESVTNHSNENNHPVYNLGEDYPKTRLEEMPSVIDHNDGDMLNKSNFNIETKNKLNASSEAEDTKIHGALPNNVYASQIEQSNETKDEVTNTKQTADKKRVINYNKEKLLATMKAIDDNENIEFLNQAMKNHSMMNRMQITENLYRGLPTHSRAKRDIIKDIFEDNHIDNNNRTRSTCSKSH</sequence>
<evidence type="ECO:0000259" key="5">
    <source>
        <dbReference type="Pfam" id="PF15619"/>
    </source>
</evidence>
<dbReference type="PANTHER" id="PTHR16650:SF6">
    <property type="entry name" value="GH21622P"/>
    <property type="match status" value="1"/>
</dbReference>
<dbReference type="InterPro" id="IPR028933">
    <property type="entry name" value="Lebercilin_dom"/>
</dbReference>
<dbReference type="InterPro" id="IPR026188">
    <property type="entry name" value="Lebercilin-like"/>
</dbReference>
<accession>A0A3L8DPW2</accession>
<dbReference type="GO" id="GO:0042073">
    <property type="term" value="P:intraciliary transport"/>
    <property type="evidence" value="ECO:0007669"/>
    <property type="project" value="TreeGrafter"/>
</dbReference>
<proteinExistence type="inferred from homology"/>
<protein>
    <recommendedName>
        <fullName evidence="5">Lebercilin domain-containing protein</fullName>
    </recommendedName>
</protein>
<dbReference type="OrthoDB" id="2123794at2759"/>
<feature type="region of interest" description="Disordered" evidence="4">
    <location>
        <begin position="1"/>
        <end position="77"/>
    </location>
</feature>
<feature type="coiled-coil region" evidence="3">
    <location>
        <begin position="92"/>
        <end position="271"/>
    </location>
</feature>
<gene>
    <name evidence="6" type="ORF">DMN91_004748</name>
</gene>
<evidence type="ECO:0000313" key="6">
    <source>
        <dbReference type="EMBL" id="RLU22470.1"/>
    </source>
</evidence>
<evidence type="ECO:0000256" key="1">
    <source>
        <dbReference type="ARBA" id="ARBA00010229"/>
    </source>
</evidence>
<feature type="region of interest" description="Disordered" evidence="4">
    <location>
        <begin position="710"/>
        <end position="737"/>
    </location>
</feature>
<evidence type="ECO:0000313" key="7">
    <source>
        <dbReference type="Proteomes" id="UP000279307"/>
    </source>
</evidence>
<dbReference type="EMBL" id="QOIP01000005">
    <property type="protein sequence ID" value="RLU22470.1"/>
    <property type="molecule type" value="Genomic_DNA"/>
</dbReference>
<dbReference type="GO" id="GO:0005930">
    <property type="term" value="C:axoneme"/>
    <property type="evidence" value="ECO:0007669"/>
    <property type="project" value="TreeGrafter"/>
</dbReference>
<feature type="compositionally biased region" description="Polar residues" evidence="4">
    <location>
        <begin position="558"/>
        <end position="587"/>
    </location>
</feature>
<comment type="caution">
    <text evidence="6">The sequence shown here is derived from an EMBL/GenBank/DDBJ whole genome shotgun (WGS) entry which is preliminary data.</text>
</comment>
<evidence type="ECO:0000256" key="3">
    <source>
        <dbReference type="SAM" id="Coils"/>
    </source>
</evidence>
<feature type="region of interest" description="Disordered" evidence="4">
    <location>
        <begin position="533"/>
        <end position="591"/>
    </location>
</feature>
<comment type="similarity">
    <text evidence="1">Belongs to the LCA5 family.</text>
</comment>
<evidence type="ECO:0000256" key="2">
    <source>
        <dbReference type="ARBA" id="ARBA00023054"/>
    </source>
</evidence>
<keyword evidence="2 3" id="KW-0175">Coiled coil</keyword>
<reference evidence="6 7" key="1">
    <citation type="journal article" date="2018" name="Genome Res.">
        <title>The genomic architecture and molecular evolution of ant odorant receptors.</title>
        <authorList>
            <person name="McKenzie S.K."/>
            <person name="Kronauer D.J.C."/>
        </authorList>
    </citation>
    <scope>NUCLEOTIDE SEQUENCE [LARGE SCALE GENOMIC DNA]</scope>
    <source>
        <strain evidence="6">Clonal line C1</strain>
    </source>
</reference>
<feature type="compositionally biased region" description="Polar residues" evidence="4">
    <location>
        <begin position="725"/>
        <end position="734"/>
    </location>
</feature>
<feature type="compositionally biased region" description="Polar residues" evidence="4">
    <location>
        <begin position="40"/>
        <end position="49"/>
    </location>
</feature>
<feature type="compositionally biased region" description="Basic and acidic residues" evidence="4">
    <location>
        <begin position="18"/>
        <end position="27"/>
    </location>
</feature>
<dbReference type="PANTHER" id="PTHR16650">
    <property type="entry name" value="C21ORF13-RELATED"/>
    <property type="match status" value="1"/>
</dbReference>
<feature type="domain" description="Lebercilin" evidence="5">
    <location>
        <begin position="82"/>
        <end position="272"/>
    </location>
</feature>
<dbReference type="Pfam" id="PF15619">
    <property type="entry name" value="Lebercilin"/>
    <property type="match status" value="1"/>
</dbReference>